<evidence type="ECO:0000256" key="1">
    <source>
        <dbReference type="ARBA" id="ARBA00023015"/>
    </source>
</evidence>
<accession>A0A541BRL0</accession>
<dbReference type="RefSeq" id="WP_142095011.1">
    <property type="nucleotide sequence ID" value="NZ_VIGH01000001.1"/>
</dbReference>
<dbReference type="EMBL" id="VIGH01000001">
    <property type="protein sequence ID" value="TQF74926.1"/>
    <property type="molecule type" value="Genomic_DNA"/>
</dbReference>
<dbReference type="PROSITE" id="PS00041">
    <property type="entry name" value="HTH_ARAC_FAMILY_1"/>
    <property type="match status" value="1"/>
</dbReference>
<dbReference type="SUPFAM" id="SSF46689">
    <property type="entry name" value="Homeodomain-like"/>
    <property type="match status" value="1"/>
</dbReference>
<dbReference type="Pfam" id="PF14525">
    <property type="entry name" value="AraC_binding_2"/>
    <property type="match status" value="1"/>
</dbReference>
<protein>
    <submittedName>
        <fullName evidence="5">Helix-turn-helix domain-containing protein</fullName>
    </submittedName>
</protein>
<name>A0A541BRL0_9NOCA</name>
<dbReference type="SMART" id="SM00342">
    <property type="entry name" value="HTH_ARAC"/>
    <property type="match status" value="1"/>
</dbReference>
<dbReference type="Pfam" id="PF12833">
    <property type="entry name" value="HTH_18"/>
    <property type="match status" value="1"/>
</dbReference>
<dbReference type="InterPro" id="IPR018062">
    <property type="entry name" value="HTH_AraC-typ_CS"/>
</dbReference>
<gene>
    <name evidence="5" type="ORF">FK531_02360</name>
</gene>
<keyword evidence="2" id="KW-0238">DNA-binding</keyword>
<organism evidence="5 6">
    <name type="scientific">Rhodococcus spelaei</name>
    <dbReference type="NCBI Taxonomy" id="2546320"/>
    <lineage>
        <taxon>Bacteria</taxon>
        <taxon>Bacillati</taxon>
        <taxon>Actinomycetota</taxon>
        <taxon>Actinomycetes</taxon>
        <taxon>Mycobacteriales</taxon>
        <taxon>Nocardiaceae</taxon>
        <taxon>Rhodococcus</taxon>
    </lineage>
</organism>
<evidence type="ECO:0000256" key="2">
    <source>
        <dbReference type="ARBA" id="ARBA00023125"/>
    </source>
</evidence>
<dbReference type="PANTHER" id="PTHR46796:SF6">
    <property type="entry name" value="ARAC SUBFAMILY"/>
    <property type="match status" value="1"/>
</dbReference>
<evidence type="ECO:0000313" key="6">
    <source>
        <dbReference type="Proteomes" id="UP000316256"/>
    </source>
</evidence>
<evidence type="ECO:0000259" key="4">
    <source>
        <dbReference type="PROSITE" id="PS01124"/>
    </source>
</evidence>
<dbReference type="Gene3D" id="1.10.10.60">
    <property type="entry name" value="Homeodomain-like"/>
    <property type="match status" value="1"/>
</dbReference>
<keyword evidence="6" id="KW-1185">Reference proteome</keyword>
<dbReference type="InterPro" id="IPR009057">
    <property type="entry name" value="Homeodomain-like_sf"/>
</dbReference>
<reference evidence="5 6" key="1">
    <citation type="submission" date="2019-06" db="EMBL/GenBank/DDBJ databases">
        <title>Rhodococcus spaelei sp. nov., isolated from a cave.</title>
        <authorList>
            <person name="Lee S.D."/>
        </authorList>
    </citation>
    <scope>NUCLEOTIDE SEQUENCE [LARGE SCALE GENOMIC DNA]</scope>
    <source>
        <strain evidence="5 6">C9-5</strain>
    </source>
</reference>
<feature type="domain" description="HTH araC/xylS-type" evidence="4">
    <location>
        <begin position="217"/>
        <end position="318"/>
    </location>
</feature>
<dbReference type="GO" id="GO:0043565">
    <property type="term" value="F:sequence-specific DNA binding"/>
    <property type="evidence" value="ECO:0007669"/>
    <property type="project" value="InterPro"/>
</dbReference>
<dbReference type="GO" id="GO:0003700">
    <property type="term" value="F:DNA-binding transcription factor activity"/>
    <property type="evidence" value="ECO:0007669"/>
    <property type="project" value="InterPro"/>
</dbReference>
<proteinExistence type="predicted"/>
<dbReference type="AlphaFoldDB" id="A0A541BRL0"/>
<dbReference type="Proteomes" id="UP000316256">
    <property type="component" value="Unassembled WGS sequence"/>
</dbReference>
<keyword evidence="3" id="KW-0804">Transcription</keyword>
<dbReference type="InterPro" id="IPR050204">
    <property type="entry name" value="AraC_XylS_family_regulators"/>
</dbReference>
<dbReference type="InterPro" id="IPR035418">
    <property type="entry name" value="AraC-bd_2"/>
</dbReference>
<evidence type="ECO:0000256" key="3">
    <source>
        <dbReference type="ARBA" id="ARBA00023163"/>
    </source>
</evidence>
<dbReference type="PROSITE" id="PS01124">
    <property type="entry name" value="HTH_ARAC_FAMILY_2"/>
    <property type="match status" value="1"/>
</dbReference>
<dbReference type="InterPro" id="IPR018060">
    <property type="entry name" value="HTH_AraC"/>
</dbReference>
<dbReference type="OrthoDB" id="9799345at2"/>
<keyword evidence="1" id="KW-0805">Transcription regulation</keyword>
<evidence type="ECO:0000313" key="5">
    <source>
        <dbReference type="EMBL" id="TQF74926.1"/>
    </source>
</evidence>
<sequence>MTGRSLPQASSLTQRFHGGVRVSGPEGLELLSVAAEMVASRPERFRAEMSSADFGSIRVNRLRSSAVSVIRTSSMLADEHSAYLSMVYVRSGEVRVEQNRAGARASAGEVTFADFAAPFEVGLSRRGDYVFIYLPHVLLTSRSVDSRALVGATVAASPLCEALAVVLTQFVASDLCKPGAAETTLIEHAIVDLCLAVIRQATDRSPVHDETGTQNRARAREFVDSHFTDPALTIADVAASINVSPRYLQKLFEAEEHSVYDLIRRRRVQWGVELLTDPAHAALTVSQVAVRCGFVGLSQFSRAVRDLTGSSPRTIRRQPVVRGQGSA</sequence>
<dbReference type="PANTHER" id="PTHR46796">
    <property type="entry name" value="HTH-TYPE TRANSCRIPTIONAL ACTIVATOR RHAS-RELATED"/>
    <property type="match status" value="1"/>
</dbReference>
<comment type="caution">
    <text evidence="5">The sequence shown here is derived from an EMBL/GenBank/DDBJ whole genome shotgun (WGS) entry which is preliminary data.</text>
</comment>